<evidence type="ECO:0000256" key="1">
    <source>
        <dbReference type="ARBA" id="ARBA00004141"/>
    </source>
</evidence>
<keyword evidence="3" id="KW-1133">Transmembrane helix</keyword>
<keyword evidence="4" id="KW-0472">Membrane</keyword>
<reference evidence="5 6" key="1">
    <citation type="submission" date="2018-04" db="EMBL/GenBank/DDBJ databases">
        <authorList>
            <person name="Zhang X."/>
            <person name="Yuan J."/>
            <person name="Li F."/>
            <person name="Xiang J."/>
        </authorList>
    </citation>
    <scope>NUCLEOTIDE SEQUENCE [LARGE SCALE GENOMIC DNA]</scope>
    <source>
        <tissue evidence="5">Muscle</tissue>
    </source>
</reference>
<dbReference type="GO" id="GO:0098700">
    <property type="term" value="P:neurotransmitter loading into synaptic vesicle"/>
    <property type="evidence" value="ECO:0007669"/>
    <property type="project" value="TreeGrafter"/>
</dbReference>
<dbReference type="GO" id="GO:0035249">
    <property type="term" value="P:synaptic transmission, glutamatergic"/>
    <property type="evidence" value="ECO:0007669"/>
    <property type="project" value="TreeGrafter"/>
</dbReference>
<keyword evidence="2" id="KW-0812">Transmembrane</keyword>
<dbReference type="AlphaFoldDB" id="A0A423U6X9"/>
<dbReference type="Pfam" id="PF07690">
    <property type="entry name" value="MFS_1"/>
    <property type="match status" value="1"/>
</dbReference>
<sequence>MGVAVVEMTSNQTLTGKREIDWSDDIVGVVDSSFFWGYIITQVPGGLIASRFPAHRVFGTAIATSSLLNMLIPGASRLHPVAVISVRVLQGLVENGRERKNEKEKNKTIVIKPRQEFPTRPSRCAQGSASIKSEATGERGAFALRGRGKC</sequence>
<dbReference type="InterPro" id="IPR036259">
    <property type="entry name" value="MFS_trans_sf"/>
</dbReference>
<dbReference type="Proteomes" id="UP000283509">
    <property type="component" value="Unassembled WGS sequence"/>
</dbReference>
<proteinExistence type="predicted"/>
<name>A0A423U6X9_PENVA</name>
<evidence type="ECO:0000313" key="6">
    <source>
        <dbReference type="Proteomes" id="UP000283509"/>
    </source>
</evidence>
<dbReference type="Gene3D" id="1.20.120.540">
    <property type="entry name" value="Voltage-gated potassium channels"/>
    <property type="match status" value="1"/>
</dbReference>
<organism evidence="5 6">
    <name type="scientific">Penaeus vannamei</name>
    <name type="common">Whiteleg shrimp</name>
    <name type="synonym">Litopenaeus vannamei</name>
    <dbReference type="NCBI Taxonomy" id="6689"/>
    <lineage>
        <taxon>Eukaryota</taxon>
        <taxon>Metazoa</taxon>
        <taxon>Ecdysozoa</taxon>
        <taxon>Arthropoda</taxon>
        <taxon>Crustacea</taxon>
        <taxon>Multicrustacea</taxon>
        <taxon>Malacostraca</taxon>
        <taxon>Eumalacostraca</taxon>
        <taxon>Eucarida</taxon>
        <taxon>Decapoda</taxon>
        <taxon>Dendrobranchiata</taxon>
        <taxon>Penaeoidea</taxon>
        <taxon>Penaeidae</taxon>
        <taxon>Penaeus</taxon>
    </lineage>
</organism>
<dbReference type="InterPro" id="IPR011701">
    <property type="entry name" value="MFS"/>
</dbReference>
<gene>
    <name evidence="5" type="ORF">C7M84_022373</name>
</gene>
<dbReference type="GO" id="GO:0050803">
    <property type="term" value="P:regulation of synapse structure or activity"/>
    <property type="evidence" value="ECO:0007669"/>
    <property type="project" value="TreeGrafter"/>
</dbReference>
<dbReference type="EMBL" id="QCYY01000539">
    <property type="protein sequence ID" value="ROT84442.1"/>
    <property type="molecule type" value="Genomic_DNA"/>
</dbReference>
<dbReference type="PANTHER" id="PTHR11662:SF456">
    <property type="entry name" value="VESICULAR GLUTAMATE TRANSPORTER, ISOFORM A"/>
    <property type="match status" value="1"/>
</dbReference>
<dbReference type="GO" id="GO:0005313">
    <property type="term" value="F:L-glutamate transmembrane transporter activity"/>
    <property type="evidence" value="ECO:0007669"/>
    <property type="project" value="TreeGrafter"/>
</dbReference>
<evidence type="ECO:0000256" key="4">
    <source>
        <dbReference type="ARBA" id="ARBA00023136"/>
    </source>
</evidence>
<keyword evidence="6" id="KW-1185">Reference proteome</keyword>
<dbReference type="InterPro" id="IPR027378">
    <property type="entry name" value="Nucleotide_channel_N"/>
</dbReference>
<reference evidence="5 6" key="2">
    <citation type="submission" date="2019-01" db="EMBL/GenBank/DDBJ databases">
        <title>The decoding of complex shrimp genome reveals the adaptation for benthos swimmer, frequently molting mechanism and breeding impact on genome.</title>
        <authorList>
            <person name="Sun Y."/>
            <person name="Gao Y."/>
            <person name="Yu Y."/>
        </authorList>
    </citation>
    <scope>NUCLEOTIDE SEQUENCE [LARGE SCALE GENOMIC DNA]</scope>
    <source>
        <tissue evidence="5">Muscle</tissue>
    </source>
</reference>
<dbReference type="PANTHER" id="PTHR11662">
    <property type="entry name" value="SOLUTE CARRIER FAMILY 17"/>
    <property type="match status" value="1"/>
</dbReference>
<dbReference type="OrthoDB" id="2985014at2759"/>
<evidence type="ECO:0000256" key="3">
    <source>
        <dbReference type="ARBA" id="ARBA00022989"/>
    </source>
</evidence>
<evidence type="ECO:0000256" key="2">
    <source>
        <dbReference type="ARBA" id="ARBA00022692"/>
    </source>
</evidence>
<dbReference type="InterPro" id="IPR050382">
    <property type="entry name" value="MFS_Na/Anion_cotransporter"/>
</dbReference>
<evidence type="ECO:0000313" key="5">
    <source>
        <dbReference type="EMBL" id="ROT84442.1"/>
    </source>
</evidence>
<accession>A0A423U6X9</accession>
<dbReference type="GO" id="GO:0005326">
    <property type="term" value="F:neurotransmitter transmembrane transporter activity"/>
    <property type="evidence" value="ECO:0007669"/>
    <property type="project" value="TreeGrafter"/>
</dbReference>
<comment type="caution">
    <text evidence="5">The sequence shown here is derived from an EMBL/GenBank/DDBJ whole genome shotgun (WGS) entry which is preliminary data.</text>
</comment>
<dbReference type="GO" id="GO:0060076">
    <property type="term" value="C:excitatory synapse"/>
    <property type="evidence" value="ECO:0007669"/>
    <property type="project" value="TreeGrafter"/>
</dbReference>
<dbReference type="STRING" id="6689.A0A423U6X9"/>
<dbReference type="SUPFAM" id="SSF103473">
    <property type="entry name" value="MFS general substrate transporter"/>
    <property type="match status" value="1"/>
</dbReference>
<protein>
    <submittedName>
        <fullName evidence="5">Uncharacterized protein</fullName>
    </submittedName>
</protein>
<comment type="subcellular location">
    <subcellularLocation>
        <location evidence="1">Membrane</location>
        <topology evidence="1">Multi-pass membrane protein</topology>
    </subcellularLocation>
</comment>
<dbReference type="GO" id="GO:0030672">
    <property type="term" value="C:synaptic vesicle membrane"/>
    <property type="evidence" value="ECO:0007669"/>
    <property type="project" value="TreeGrafter"/>
</dbReference>